<feature type="compositionally biased region" description="Polar residues" evidence="2">
    <location>
        <begin position="273"/>
        <end position="304"/>
    </location>
</feature>
<evidence type="ECO:0000256" key="1">
    <source>
        <dbReference type="PROSITE-ProRule" id="PRU00047"/>
    </source>
</evidence>
<dbReference type="AlphaFoldDB" id="A0AAV2G7G4"/>
<evidence type="ECO:0000313" key="5">
    <source>
        <dbReference type="Proteomes" id="UP001497516"/>
    </source>
</evidence>
<dbReference type="Pfam" id="PF14111">
    <property type="entry name" value="DUF4283"/>
    <property type="match status" value="1"/>
</dbReference>
<dbReference type="Proteomes" id="UP001497516">
    <property type="component" value="Chromosome 8"/>
</dbReference>
<proteinExistence type="predicted"/>
<feature type="region of interest" description="Disordered" evidence="2">
    <location>
        <begin position="451"/>
        <end position="474"/>
    </location>
</feature>
<sequence length="474" mass="53258">MEINPRDNRAGKGHLVLNIQPQENGGRGSENKVLITKWLTENNISPGKARNATQAKWRTHGEITIKREAKNLFVCTFPTVAGRDAVWNSRPWSLSNCLIAIQKWDEETKPEEVEFPTVTLWAQIHDLPQVLKEENSIQNVAEFLFPKLHRVDRSSLEATGWMRFTRVLIEVDLQEPVLIGFEYPLGRKAVWVSLKYERFTDLCYFCGKIGHLFHSCQTREECREKGYNTEPSGIYRAALKAGYESPAATPPASFRRKTQGQIDREERHLEKGNPSSQDGLGNTTPTALITGAGESSTPISQTMGDNLFLGQRSITDTDIFPHSSPSLQQKLCSPRRLEDDLEEVAAAVQYSLDLNVGAKYRGDIPLQLKKGTGLICLGSEKEMGLVVQTHNFGSPHYIMEEQQPLSIVEEAQLNYERELGRAEKKRKQEWLLNLSGGPSGEFVHTNLSKPFLFSPGSEGNTAGDKRKKIGARRE</sequence>
<feature type="compositionally biased region" description="Basic residues" evidence="2">
    <location>
        <begin position="465"/>
        <end position="474"/>
    </location>
</feature>
<evidence type="ECO:0000256" key="2">
    <source>
        <dbReference type="SAM" id="MobiDB-lite"/>
    </source>
</evidence>
<dbReference type="Pfam" id="PF14392">
    <property type="entry name" value="zf-CCHC_4"/>
    <property type="match status" value="1"/>
</dbReference>
<dbReference type="EMBL" id="OZ034821">
    <property type="protein sequence ID" value="CAL1405698.1"/>
    <property type="molecule type" value="Genomic_DNA"/>
</dbReference>
<dbReference type="InterPro" id="IPR025558">
    <property type="entry name" value="DUF4283"/>
</dbReference>
<dbReference type="InterPro" id="IPR025836">
    <property type="entry name" value="Zn_knuckle_CX2CX4HX4C"/>
</dbReference>
<organism evidence="4 5">
    <name type="scientific">Linum trigynum</name>
    <dbReference type="NCBI Taxonomy" id="586398"/>
    <lineage>
        <taxon>Eukaryota</taxon>
        <taxon>Viridiplantae</taxon>
        <taxon>Streptophyta</taxon>
        <taxon>Embryophyta</taxon>
        <taxon>Tracheophyta</taxon>
        <taxon>Spermatophyta</taxon>
        <taxon>Magnoliopsida</taxon>
        <taxon>eudicotyledons</taxon>
        <taxon>Gunneridae</taxon>
        <taxon>Pentapetalae</taxon>
        <taxon>rosids</taxon>
        <taxon>fabids</taxon>
        <taxon>Malpighiales</taxon>
        <taxon>Linaceae</taxon>
        <taxon>Linum</taxon>
    </lineage>
</organism>
<dbReference type="InterPro" id="IPR040256">
    <property type="entry name" value="At4g02000-like"/>
</dbReference>
<keyword evidence="1" id="KW-0862">Zinc</keyword>
<accession>A0AAV2G7G4</accession>
<keyword evidence="5" id="KW-1185">Reference proteome</keyword>
<reference evidence="4 5" key="1">
    <citation type="submission" date="2024-04" db="EMBL/GenBank/DDBJ databases">
        <authorList>
            <person name="Fracassetti M."/>
        </authorList>
    </citation>
    <scope>NUCLEOTIDE SEQUENCE [LARGE SCALE GENOMIC DNA]</scope>
</reference>
<evidence type="ECO:0000259" key="3">
    <source>
        <dbReference type="PROSITE" id="PS50158"/>
    </source>
</evidence>
<gene>
    <name evidence="4" type="ORF">LTRI10_LOCUS45470</name>
</gene>
<keyword evidence="1" id="KW-0479">Metal-binding</keyword>
<protein>
    <recommendedName>
        <fullName evidence="3">CCHC-type domain-containing protein</fullName>
    </recommendedName>
</protein>
<feature type="region of interest" description="Disordered" evidence="2">
    <location>
        <begin position="245"/>
        <end position="304"/>
    </location>
</feature>
<dbReference type="InterPro" id="IPR001878">
    <property type="entry name" value="Znf_CCHC"/>
</dbReference>
<name>A0AAV2G7G4_9ROSI</name>
<dbReference type="PANTHER" id="PTHR31286:SF167">
    <property type="entry name" value="OS09G0268800 PROTEIN"/>
    <property type="match status" value="1"/>
</dbReference>
<feature type="domain" description="CCHC-type" evidence="3">
    <location>
        <begin position="203"/>
        <end position="216"/>
    </location>
</feature>
<feature type="compositionally biased region" description="Basic and acidic residues" evidence="2">
    <location>
        <begin position="262"/>
        <end position="271"/>
    </location>
</feature>
<dbReference type="GO" id="GO:0008270">
    <property type="term" value="F:zinc ion binding"/>
    <property type="evidence" value="ECO:0007669"/>
    <property type="project" value="UniProtKB-KW"/>
</dbReference>
<keyword evidence="1" id="KW-0863">Zinc-finger</keyword>
<evidence type="ECO:0000313" key="4">
    <source>
        <dbReference type="EMBL" id="CAL1405698.1"/>
    </source>
</evidence>
<dbReference type="PROSITE" id="PS50158">
    <property type="entry name" value="ZF_CCHC"/>
    <property type="match status" value="1"/>
</dbReference>
<dbReference type="PANTHER" id="PTHR31286">
    <property type="entry name" value="GLYCINE-RICH CELL WALL STRUCTURAL PROTEIN 1.8-LIKE"/>
    <property type="match status" value="1"/>
</dbReference>
<dbReference type="GO" id="GO:0003676">
    <property type="term" value="F:nucleic acid binding"/>
    <property type="evidence" value="ECO:0007669"/>
    <property type="project" value="InterPro"/>
</dbReference>